<dbReference type="GO" id="GO:0006281">
    <property type="term" value="P:DNA repair"/>
    <property type="evidence" value="ECO:0007669"/>
    <property type="project" value="UniProtKB-KW"/>
</dbReference>
<dbReference type="PANTHER" id="PTHR10815">
    <property type="entry name" value="METHYLATED-DNA--PROTEIN-CYSTEINE METHYLTRANSFERASE"/>
    <property type="match status" value="1"/>
</dbReference>
<keyword evidence="4" id="KW-0227">DNA damage</keyword>
<sequence>MGNYYFNTPIGIVECEISYEQVITKCYPIDNVNNEALASSRRLHPELAEAFAFLLPCPKEYTALGGRVPSFAPDFWAQLARVPFGTTLTYGAFAQKLGLSKRYARVVGNILGSNECFFLLPCHRIVPANGGVGGFRWGTEVKRKLLAYESATKEE</sequence>
<accession>A0A4Y8WQX6</accession>
<name>A0A4Y8WQX6_9PORP</name>
<evidence type="ECO:0000256" key="5">
    <source>
        <dbReference type="ARBA" id="ARBA00023204"/>
    </source>
</evidence>
<comment type="catalytic activity">
    <reaction evidence="1">
        <text>a 4-O-methyl-thymidine in DNA + L-cysteinyl-[protein] = a thymidine in DNA + S-methyl-L-cysteinyl-[protein]</text>
        <dbReference type="Rhea" id="RHEA:53428"/>
        <dbReference type="Rhea" id="RHEA-COMP:10131"/>
        <dbReference type="Rhea" id="RHEA-COMP:10132"/>
        <dbReference type="Rhea" id="RHEA-COMP:13555"/>
        <dbReference type="Rhea" id="RHEA-COMP:13556"/>
        <dbReference type="ChEBI" id="CHEBI:29950"/>
        <dbReference type="ChEBI" id="CHEBI:82612"/>
        <dbReference type="ChEBI" id="CHEBI:137386"/>
        <dbReference type="ChEBI" id="CHEBI:137387"/>
        <dbReference type="EC" id="2.1.1.63"/>
    </reaction>
</comment>
<evidence type="ECO:0000313" key="9">
    <source>
        <dbReference type="Proteomes" id="UP000297225"/>
    </source>
</evidence>
<dbReference type="EMBL" id="SPNC01000065">
    <property type="protein sequence ID" value="TFH95117.1"/>
    <property type="molecule type" value="Genomic_DNA"/>
</dbReference>
<dbReference type="AlphaFoldDB" id="A0A4Y8WQX6"/>
<organism evidence="8 9">
    <name type="scientific">Porphyromonas levii</name>
    <dbReference type="NCBI Taxonomy" id="28114"/>
    <lineage>
        <taxon>Bacteria</taxon>
        <taxon>Pseudomonadati</taxon>
        <taxon>Bacteroidota</taxon>
        <taxon>Bacteroidia</taxon>
        <taxon>Bacteroidales</taxon>
        <taxon>Porphyromonadaceae</taxon>
        <taxon>Porphyromonas</taxon>
    </lineage>
</organism>
<dbReference type="GO" id="GO:0032259">
    <property type="term" value="P:methylation"/>
    <property type="evidence" value="ECO:0007669"/>
    <property type="project" value="UniProtKB-KW"/>
</dbReference>
<keyword evidence="3" id="KW-0808">Transferase</keyword>
<comment type="caution">
    <text evidence="8">The sequence shown here is derived from an EMBL/GenBank/DDBJ whole genome shotgun (WGS) entry which is preliminary data.</text>
</comment>
<dbReference type="PROSITE" id="PS00374">
    <property type="entry name" value="MGMT"/>
    <property type="match status" value="1"/>
</dbReference>
<reference evidence="8 9" key="1">
    <citation type="submission" date="2019-03" db="EMBL/GenBank/DDBJ databases">
        <title>Porphyromonas levii Isolated from the Uterus of Dairy Cows.</title>
        <authorList>
            <person name="Francis A.M."/>
        </authorList>
    </citation>
    <scope>NUCLEOTIDE SEQUENCE [LARGE SCALE GENOMIC DNA]</scope>
    <source>
        <strain evidence="8 9">AF5678</strain>
    </source>
</reference>
<dbReference type="InterPro" id="IPR036388">
    <property type="entry name" value="WH-like_DNA-bd_sf"/>
</dbReference>
<feature type="domain" description="Methylated-DNA-[protein]-cysteine S-methyltransferase DNA binding" evidence="7">
    <location>
        <begin position="71"/>
        <end position="150"/>
    </location>
</feature>
<evidence type="ECO:0000313" key="8">
    <source>
        <dbReference type="EMBL" id="TFH95117.1"/>
    </source>
</evidence>
<dbReference type="PANTHER" id="PTHR10815:SF13">
    <property type="entry name" value="METHYLATED-DNA--PROTEIN-CYSTEINE METHYLTRANSFERASE"/>
    <property type="match status" value="1"/>
</dbReference>
<protein>
    <submittedName>
        <fullName evidence="8">MGMT family protein</fullName>
    </submittedName>
</protein>
<dbReference type="OrthoDB" id="9802228at2"/>
<dbReference type="GO" id="GO:0003908">
    <property type="term" value="F:methylated-DNA-[protein]-cysteine S-methyltransferase activity"/>
    <property type="evidence" value="ECO:0007669"/>
    <property type="project" value="UniProtKB-EC"/>
</dbReference>
<comment type="catalytic activity">
    <reaction evidence="6">
        <text>a 6-O-methyl-2'-deoxyguanosine in DNA + L-cysteinyl-[protein] = S-methyl-L-cysteinyl-[protein] + a 2'-deoxyguanosine in DNA</text>
        <dbReference type="Rhea" id="RHEA:24000"/>
        <dbReference type="Rhea" id="RHEA-COMP:10131"/>
        <dbReference type="Rhea" id="RHEA-COMP:10132"/>
        <dbReference type="Rhea" id="RHEA-COMP:11367"/>
        <dbReference type="Rhea" id="RHEA-COMP:11368"/>
        <dbReference type="ChEBI" id="CHEBI:29950"/>
        <dbReference type="ChEBI" id="CHEBI:82612"/>
        <dbReference type="ChEBI" id="CHEBI:85445"/>
        <dbReference type="ChEBI" id="CHEBI:85448"/>
        <dbReference type="EC" id="2.1.1.63"/>
    </reaction>
</comment>
<dbReference type="STRING" id="1122973.GCA_000379925_01959"/>
<dbReference type="InterPro" id="IPR014048">
    <property type="entry name" value="MethylDNA_cys_MeTrfase_DNA-bd"/>
</dbReference>
<dbReference type="SUPFAM" id="SSF46767">
    <property type="entry name" value="Methylated DNA-protein cysteine methyltransferase, C-terminal domain"/>
    <property type="match status" value="1"/>
</dbReference>
<dbReference type="Gene3D" id="1.10.10.10">
    <property type="entry name" value="Winged helix-like DNA-binding domain superfamily/Winged helix DNA-binding domain"/>
    <property type="match status" value="1"/>
</dbReference>
<gene>
    <name evidence="8" type="ORF">E4P47_05250</name>
</gene>
<evidence type="ECO:0000256" key="6">
    <source>
        <dbReference type="ARBA" id="ARBA00049348"/>
    </source>
</evidence>
<evidence type="ECO:0000256" key="1">
    <source>
        <dbReference type="ARBA" id="ARBA00001286"/>
    </source>
</evidence>
<proteinExistence type="predicted"/>
<keyword evidence="9" id="KW-1185">Reference proteome</keyword>
<dbReference type="RefSeq" id="WP_018359188.1">
    <property type="nucleotide sequence ID" value="NZ_CP197400.1"/>
</dbReference>
<keyword evidence="5" id="KW-0234">DNA repair</keyword>
<dbReference type="InterPro" id="IPR036217">
    <property type="entry name" value="MethylDNA_cys_MeTrfase_DNAb"/>
</dbReference>
<evidence type="ECO:0000256" key="2">
    <source>
        <dbReference type="ARBA" id="ARBA00022603"/>
    </source>
</evidence>
<evidence type="ECO:0000256" key="3">
    <source>
        <dbReference type="ARBA" id="ARBA00022679"/>
    </source>
</evidence>
<evidence type="ECO:0000256" key="4">
    <source>
        <dbReference type="ARBA" id="ARBA00022763"/>
    </source>
</evidence>
<dbReference type="NCBIfam" id="TIGR00589">
    <property type="entry name" value="ogt"/>
    <property type="match status" value="1"/>
</dbReference>
<keyword evidence="2" id="KW-0489">Methyltransferase</keyword>
<dbReference type="Proteomes" id="UP000297225">
    <property type="component" value="Unassembled WGS sequence"/>
</dbReference>
<dbReference type="CDD" id="cd06445">
    <property type="entry name" value="ATase"/>
    <property type="match status" value="1"/>
</dbReference>
<dbReference type="InterPro" id="IPR001497">
    <property type="entry name" value="MethylDNA_cys_MeTrfase_AS"/>
</dbReference>
<dbReference type="Pfam" id="PF01035">
    <property type="entry name" value="DNA_binding_1"/>
    <property type="match status" value="1"/>
</dbReference>
<evidence type="ECO:0000259" key="7">
    <source>
        <dbReference type="Pfam" id="PF01035"/>
    </source>
</evidence>